<sequence length="1029" mass="112269">MDLILSANTHDVSGATGSIVHESCERTIATSQMTSFTAALSLQTGQHFENYAALHRFSVQDYREFWRYFVDWLPGLDYVGDESRVCVGDDCETACFFPDIRLNYVQNLLDLGEADAASLAVTAIHADGQRVSLTRGELLYHVIRLAQALKDLGIKEGHSVVAVMRNDEMAVTVALAVTAIGATLATAAPEMGVATILERFSQLAPRLLIAHTAPRITDTGVPLATKLSELAAQLPTLLALISLDDECQSSSMSLPVYTANAMEESADPKRFEWQRFAFNHPLFIMFSSGTTGKPKCIVHGAGGTLLEHLKEHRLHCDFRPGDRLYFHTSCSWMMWNWQLSALASGVEIITYDGPIAEVDTLWRLVADQRATVFGTSPAYVKMCEAAGLTPGKNFDLGALRAVLSTGSVLYETQYHWVRDNVKNLPLWSISGGTDILGCFFLGNPNLPVVAGEAQCKSLAMDVAAWGDNGATTGVGELVCMNPFPSRPIGFHADPSGIGFHNAYFAAHPGLWTHGDLVEITPCGGARLRGRTDGVLNVHGINVGPAEIYSVLNGIPGIREALAVQLRETGAEPNNRAPDLAEQRIVLLVVLCDGEELTNALRVRVRIDLARLASPAHVPDIILAVDALPTTHSGKLSETAAREAVNGLPTSNEAALRNPQCLDAIRKRVAQYLADHTGPDEGDLYGDVEIYLQRLWQHLFGFSPIRRDDNFFELGGSSLLAVAVLSEIEQLTGLNLPLSTLLFSPTIAELAALLSANVDTARSSVLVRLRPGDGAPIFMVHGASGTVMGSWSLANALRHDRPIFGLQAVGLDGVQIPQRRIEDMASTYIEAIRSVQPSGAYSLAGYSLGGLIALEIAQQLHAAGERMEFLCLLDTYVHERWLPWPAWIKFQLGYMRRQSDALLQLRMSERIVYLRRKLSAAADRVRLRLGRPARRTDPAVDGLDVPPVLMKVRESMRLAMTLYRPRPYTASPILYVRARKSDDRGDPLPLWRRVAAGGLEIVSVQGGHAEIMSAPRVYLVAAELSARSAF</sequence>
<protein>
    <submittedName>
        <fullName evidence="1">Acetoacetate--CoA ligase</fullName>
        <ecNumber evidence="1">6.2.1.16</ecNumber>
    </submittedName>
</protein>
<dbReference type="EC" id="6.2.1.16" evidence="1"/>
<accession>A0ACC7NMX7</accession>
<reference evidence="1 2" key="1">
    <citation type="journal article" date="2024" name="Chem. Sci.">
        <title>Discovery of megapolipeptins by genome mining of a Burkholderiales bacteria collection.</title>
        <authorList>
            <person name="Paulo B.S."/>
            <person name="Recchia M.J.J."/>
            <person name="Lee S."/>
            <person name="Fergusson C.H."/>
            <person name="Romanowski S.B."/>
            <person name="Hernandez A."/>
            <person name="Krull N."/>
            <person name="Liu D.Y."/>
            <person name="Cavanagh H."/>
            <person name="Bos A."/>
            <person name="Gray C.A."/>
            <person name="Murphy B.T."/>
            <person name="Linington R.G."/>
            <person name="Eustaquio A.S."/>
        </authorList>
    </citation>
    <scope>NUCLEOTIDE SEQUENCE [LARGE SCALE GENOMIC DNA]</scope>
    <source>
        <strain evidence="1 2">RL18-126-BIB-B</strain>
    </source>
</reference>
<comment type="caution">
    <text evidence="1">The sequence shown here is derived from an EMBL/GenBank/DDBJ whole genome shotgun (WGS) entry which is preliminary data.</text>
</comment>
<dbReference type="EMBL" id="JAQQDW010000150">
    <property type="protein sequence ID" value="MFM0108927.1"/>
    <property type="molecule type" value="Genomic_DNA"/>
</dbReference>
<name>A0ACC7NMX7_9BURK</name>
<keyword evidence="2" id="KW-1185">Reference proteome</keyword>
<evidence type="ECO:0000313" key="2">
    <source>
        <dbReference type="Proteomes" id="UP001629235"/>
    </source>
</evidence>
<gene>
    <name evidence="1" type="ORF">PQR01_37460</name>
</gene>
<dbReference type="Proteomes" id="UP001629235">
    <property type="component" value="Unassembled WGS sequence"/>
</dbReference>
<proteinExistence type="predicted"/>
<keyword evidence="1" id="KW-0436">Ligase</keyword>
<organism evidence="1 2">
    <name type="scientific">Paraburkholderia rhynchosiae</name>
    <dbReference type="NCBI Taxonomy" id="487049"/>
    <lineage>
        <taxon>Bacteria</taxon>
        <taxon>Pseudomonadati</taxon>
        <taxon>Pseudomonadota</taxon>
        <taxon>Betaproteobacteria</taxon>
        <taxon>Burkholderiales</taxon>
        <taxon>Burkholderiaceae</taxon>
        <taxon>Paraburkholderia</taxon>
    </lineage>
</organism>
<evidence type="ECO:0000313" key="1">
    <source>
        <dbReference type="EMBL" id="MFM0108927.1"/>
    </source>
</evidence>